<keyword evidence="8" id="KW-1185">Reference proteome</keyword>
<organism evidence="7 8">
    <name type="scientific">Blomia tropicalis</name>
    <name type="common">Mite</name>
    <dbReference type="NCBI Taxonomy" id="40697"/>
    <lineage>
        <taxon>Eukaryota</taxon>
        <taxon>Metazoa</taxon>
        <taxon>Ecdysozoa</taxon>
        <taxon>Arthropoda</taxon>
        <taxon>Chelicerata</taxon>
        <taxon>Arachnida</taxon>
        <taxon>Acari</taxon>
        <taxon>Acariformes</taxon>
        <taxon>Sarcoptiformes</taxon>
        <taxon>Astigmata</taxon>
        <taxon>Glycyphagoidea</taxon>
        <taxon>Echimyopodidae</taxon>
        <taxon>Blomia</taxon>
    </lineage>
</organism>
<keyword evidence="1" id="KW-0479">Metal-binding</keyword>
<evidence type="ECO:0000259" key="6">
    <source>
        <dbReference type="PROSITE" id="PS51746"/>
    </source>
</evidence>
<feature type="domain" description="PPM-type phosphatase" evidence="6">
    <location>
        <begin position="301"/>
        <end position="556"/>
    </location>
</feature>
<keyword evidence="5" id="KW-1133">Transmembrane helix</keyword>
<evidence type="ECO:0000256" key="2">
    <source>
        <dbReference type="ARBA" id="ARBA00022801"/>
    </source>
</evidence>
<evidence type="ECO:0000313" key="8">
    <source>
        <dbReference type="Proteomes" id="UP001142055"/>
    </source>
</evidence>
<evidence type="ECO:0000256" key="3">
    <source>
        <dbReference type="ARBA" id="ARBA00022912"/>
    </source>
</evidence>
<evidence type="ECO:0000256" key="1">
    <source>
        <dbReference type="ARBA" id="ARBA00022723"/>
    </source>
</evidence>
<dbReference type="PANTHER" id="PTHR47992">
    <property type="entry name" value="PROTEIN PHOSPHATASE"/>
    <property type="match status" value="1"/>
</dbReference>
<reference evidence="7" key="1">
    <citation type="submission" date="2022-12" db="EMBL/GenBank/DDBJ databases">
        <title>Genome assemblies of Blomia tropicalis.</title>
        <authorList>
            <person name="Cui Y."/>
        </authorList>
    </citation>
    <scope>NUCLEOTIDE SEQUENCE</scope>
    <source>
        <tissue evidence="7">Adult mites</tissue>
    </source>
</reference>
<dbReference type="Proteomes" id="UP001142055">
    <property type="component" value="Chromosome 3"/>
</dbReference>
<dbReference type="InterPro" id="IPR000222">
    <property type="entry name" value="PP2C_BS"/>
</dbReference>
<dbReference type="SUPFAM" id="SSF81606">
    <property type="entry name" value="PP2C-like"/>
    <property type="match status" value="1"/>
</dbReference>
<keyword evidence="2 4" id="KW-0378">Hydrolase</keyword>
<name>A0A9Q0LZW5_BLOTA</name>
<keyword evidence="5" id="KW-0472">Membrane</keyword>
<evidence type="ECO:0000256" key="5">
    <source>
        <dbReference type="SAM" id="Phobius"/>
    </source>
</evidence>
<keyword evidence="3 4" id="KW-0904">Protein phosphatase</keyword>
<accession>A0A9Q0LZW5</accession>
<dbReference type="EMBL" id="JAPWDV010000003">
    <property type="protein sequence ID" value="KAJ6216349.1"/>
    <property type="molecule type" value="Genomic_DNA"/>
</dbReference>
<dbReference type="GO" id="GO:0046872">
    <property type="term" value="F:metal ion binding"/>
    <property type="evidence" value="ECO:0007669"/>
    <property type="project" value="UniProtKB-KW"/>
</dbReference>
<protein>
    <recommendedName>
        <fullName evidence="6">PPM-type phosphatase domain-containing protein</fullName>
    </recommendedName>
</protein>
<dbReference type="SMART" id="SM00332">
    <property type="entry name" value="PP2Cc"/>
    <property type="match status" value="1"/>
</dbReference>
<dbReference type="InterPro" id="IPR015655">
    <property type="entry name" value="PP2C"/>
</dbReference>
<evidence type="ECO:0000313" key="7">
    <source>
        <dbReference type="EMBL" id="KAJ6216349.1"/>
    </source>
</evidence>
<dbReference type="AlphaFoldDB" id="A0A9Q0LZW5"/>
<dbReference type="PROSITE" id="PS01032">
    <property type="entry name" value="PPM_1"/>
    <property type="match status" value="1"/>
</dbReference>
<dbReference type="Pfam" id="PF00481">
    <property type="entry name" value="PP2C"/>
    <property type="match status" value="1"/>
</dbReference>
<comment type="similarity">
    <text evidence="4">Belongs to the PP2C family.</text>
</comment>
<dbReference type="CDD" id="cd00143">
    <property type="entry name" value="PP2Cc"/>
    <property type="match status" value="1"/>
</dbReference>
<proteinExistence type="inferred from homology"/>
<dbReference type="GO" id="GO:0004722">
    <property type="term" value="F:protein serine/threonine phosphatase activity"/>
    <property type="evidence" value="ECO:0007669"/>
    <property type="project" value="InterPro"/>
</dbReference>
<feature type="transmembrane region" description="Helical" evidence="5">
    <location>
        <begin position="101"/>
        <end position="124"/>
    </location>
</feature>
<sequence length="585" mass="66397">MLITFRQLFLVYFLYRCDPSEIIYRFQLSQNKKPKLSLEEPTPNVFHIHLAQSSVYEVSIDKTNIQSINKFKFSIDTPEYTIGVNGEFRNCPESSSGHCSIIVAILSCISFLLFAAFVISLIILRHKRHSCFHKISVWFNKSSSIPPRERTSSTAISPSDLERLKRIHQNGLENKAENGSFESDNLQLPVPVNLPRKSSLKPPRVESFPILSVPNPDILNFSEQSSVRRKSMCIRSQSRYPFGYIRRGFARMLSDPENKGSQQRHVNFDTLGTWDNRIDFALLLQQSIKHGKPIPKIDLNNVGVASVLGRRTYNEDFYQTIELKPNILYFSVFDGHGGDLCARFCNENLPKCINYWLERNEHDLEIVLQNAFTDVNNAFARYITYSKQGEDDTISSGTTATVCLLKDSTKLVVAHVGDSRALICRDGAAKKLTHDHTATLKTEKARIVNSNGFIKYDSLGRGLVNGRLAMTRSLGDLDLKPYGVIAMPDTRTFEIKHGRDAFLVLVTDGISDVMNDREIINAVQSCDHPDEAAKFLTDQALHYSCDDNATAMVAPLAVWGKYKNHRESYTQFYNFGRQLHNSVRF</sequence>
<dbReference type="InterPro" id="IPR001932">
    <property type="entry name" value="PPM-type_phosphatase-like_dom"/>
</dbReference>
<dbReference type="InterPro" id="IPR036457">
    <property type="entry name" value="PPM-type-like_dom_sf"/>
</dbReference>
<gene>
    <name evidence="7" type="ORF">RDWZM_007506</name>
</gene>
<comment type="caution">
    <text evidence="7">The sequence shown here is derived from an EMBL/GenBank/DDBJ whole genome shotgun (WGS) entry which is preliminary data.</text>
</comment>
<dbReference type="PROSITE" id="PS51746">
    <property type="entry name" value="PPM_2"/>
    <property type="match status" value="1"/>
</dbReference>
<dbReference type="Gene3D" id="3.60.40.10">
    <property type="entry name" value="PPM-type phosphatase domain"/>
    <property type="match status" value="1"/>
</dbReference>
<keyword evidence="5" id="KW-0812">Transmembrane</keyword>
<evidence type="ECO:0000256" key="4">
    <source>
        <dbReference type="RuleBase" id="RU003465"/>
    </source>
</evidence>
<dbReference type="SMART" id="SM00331">
    <property type="entry name" value="PP2C_SIG"/>
    <property type="match status" value="1"/>
</dbReference>